<dbReference type="InterPro" id="IPR019734">
    <property type="entry name" value="TPR_rpt"/>
</dbReference>
<reference evidence="3" key="1">
    <citation type="submission" date="2020-01" db="EMBL/GenBank/DDBJ databases">
        <title>Identification and distribution of gene clusters putatively required for synthesis of sphingolipid metabolism inhibitors in phylogenetically diverse species of the filamentous fungus Fusarium.</title>
        <authorList>
            <person name="Kim H.-S."/>
            <person name="Busman M."/>
            <person name="Brown D.W."/>
            <person name="Divon H."/>
            <person name="Uhlig S."/>
            <person name="Proctor R.H."/>
        </authorList>
    </citation>
    <scope>NUCLEOTIDE SEQUENCE</scope>
    <source>
        <strain evidence="3">NRRL 53441</strain>
    </source>
</reference>
<dbReference type="Proteomes" id="UP000605986">
    <property type="component" value="Unassembled WGS sequence"/>
</dbReference>
<evidence type="ECO:0000313" key="4">
    <source>
        <dbReference type="Proteomes" id="UP000605986"/>
    </source>
</evidence>
<dbReference type="SUPFAM" id="SSF52540">
    <property type="entry name" value="P-loop containing nucleoside triphosphate hydrolases"/>
    <property type="match status" value="1"/>
</dbReference>
<feature type="repeat" description="TPR" evidence="1">
    <location>
        <begin position="768"/>
        <end position="801"/>
    </location>
</feature>
<dbReference type="SUPFAM" id="SSF53167">
    <property type="entry name" value="Purine and uridine phosphorylases"/>
    <property type="match status" value="1"/>
</dbReference>
<organism evidence="3 4">
    <name type="scientific">Fusarium austroafricanum</name>
    <dbReference type="NCBI Taxonomy" id="2364996"/>
    <lineage>
        <taxon>Eukaryota</taxon>
        <taxon>Fungi</taxon>
        <taxon>Dikarya</taxon>
        <taxon>Ascomycota</taxon>
        <taxon>Pezizomycotina</taxon>
        <taxon>Sordariomycetes</taxon>
        <taxon>Hypocreomycetidae</taxon>
        <taxon>Hypocreales</taxon>
        <taxon>Nectriaceae</taxon>
        <taxon>Fusarium</taxon>
        <taxon>Fusarium concolor species complex</taxon>
    </lineage>
</organism>
<dbReference type="Gene3D" id="1.25.40.10">
    <property type="entry name" value="Tetratricopeptide repeat domain"/>
    <property type="match status" value="2"/>
</dbReference>
<dbReference type="PRINTS" id="PR00364">
    <property type="entry name" value="DISEASERSIST"/>
</dbReference>
<evidence type="ECO:0000256" key="1">
    <source>
        <dbReference type="PROSITE-ProRule" id="PRU00339"/>
    </source>
</evidence>
<dbReference type="InterPro" id="IPR053137">
    <property type="entry name" value="NLR-like"/>
</dbReference>
<dbReference type="InterPro" id="IPR011990">
    <property type="entry name" value="TPR-like_helical_dom_sf"/>
</dbReference>
<evidence type="ECO:0008006" key="5">
    <source>
        <dbReference type="Google" id="ProtNLM"/>
    </source>
</evidence>
<dbReference type="Gene3D" id="3.40.50.300">
    <property type="entry name" value="P-loop containing nucleotide triphosphate hydrolases"/>
    <property type="match status" value="1"/>
</dbReference>
<dbReference type="InterPro" id="IPR027417">
    <property type="entry name" value="P-loop_NTPase"/>
</dbReference>
<dbReference type="EMBL" id="JAADJG010000005">
    <property type="protein sequence ID" value="KAF4458055.1"/>
    <property type="molecule type" value="Genomic_DNA"/>
</dbReference>
<name>A0A8H4P3R9_9HYPO</name>
<dbReference type="GO" id="GO:0003824">
    <property type="term" value="F:catalytic activity"/>
    <property type="evidence" value="ECO:0007669"/>
    <property type="project" value="InterPro"/>
</dbReference>
<evidence type="ECO:0000313" key="3">
    <source>
        <dbReference type="EMBL" id="KAF4458055.1"/>
    </source>
</evidence>
<dbReference type="SMART" id="SM00028">
    <property type="entry name" value="TPR"/>
    <property type="match status" value="4"/>
</dbReference>
<dbReference type="GO" id="GO:0009116">
    <property type="term" value="P:nucleoside metabolic process"/>
    <property type="evidence" value="ECO:0007669"/>
    <property type="project" value="InterPro"/>
</dbReference>
<comment type="caution">
    <text evidence="3">The sequence shown here is derived from an EMBL/GenBank/DDBJ whole genome shotgun (WGS) entry which is preliminary data.</text>
</comment>
<feature type="region of interest" description="Disordered" evidence="2">
    <location>
        <begin position="1"/>
        <end position="32"/>
    </location>
</feature>
<dbReference type="InterPro" id="IPR035994">
    <property type="entry name" value="Nucleoside_phosphorylase_sf"/>
</dbReference>
<evidence type="ECO:0000256" key="2">
    <source>
        <dbReference type="SAM" id="MobiDB-lite"/>
    </source>
</evidence>
<dbReference type="PANTHER" id="PTHR46082">
    <property type="entry name" value="ATP/GTP-BINDING PROTEIN-RELATED"/>
    <property type="match status" value="1"/>
</dbReference>
<dbReference type="Pfam" id="PF13424">
    <property type="entry name" value="TPR_12"/>
    <property type="match status" value="2"/>
</dbReference>
<protein>
    <recommendedName>
        <fullName evidence="5">Nucleoside phosphorylase domain-containing protein</fullName>
    </recommendedName>
</protein>
<dbReference type="SUPFAM" id="SSF48452">
    <property type="entry name" value="TPR-like"/>
    <property type="match status" value="2"/>
</dbReference>
<dbReference type="PANTHER" id="PTHR46082:SF6">
    <property type="entry name" value="AAA+ ATPASE DOMAIN-CONTAINING PROTEIN-RELATED"/>
    <property type="match status" value="1"/>
</dbReference>
<gene>
    <name evidence="3" type="ORF">F53441_130</name>
</gene>
<keyword evidence="4" id="KW-1185">Reference proteome</keyword>
<dbReference type="PROSITE" id="PS50005">
    <property type="entry name" value="TPR"/>
    <property type="match status" value="1"/>
</dbReference>
<accession>A0A8H4P3R9</accession>
<dbReference type="Gene3D" id="3.40.50.1580">
    <property type="entry name" value="Nucleoside phosphorylase domain"/>
    <property type="match status" value="1"/>
</dbReference>
<sequence>MSGMQRPYKRQVEASDTPHNSEEHEPQYSQDGPRLSYDQYTIAWICALPIEMAAALAMLDQVHKDLPSLGNDTNTYKLGSIESNHNIVIACLPRYGTNHASNVLTNLVRTFPSVRLGLMVGIGGGAPGTADIRLGDVVVGTFVTQYDLGKTTGDGDVQSTATPKIPHQLLSTAVSSLQAKHERGAGDFNHILKDRVRTLAAYGRPDSADNLFHSGYEHTPSGSSGCGQCDTSKVLMRSQRSSSDPMIHYGGIASGNQVMRSAKQRDRIAKQLDIMCFEMEAAGLMDILPCLPIRGICDYSDSHKSKEWQRYAAATAAAYTRELLTVLAALPVTSLPSARQNSYQIPFRLEGIPASDHFIDRPSDRAALERYLLPKKGSTERRKLCIVYGLGGIGKTQLSVDFIRRHKAAFSSIFWLDGRSEDQLRSSLAQCTTRIAELNRTSSQSEIDKDGLDAAVKDFMNWLSRPDNPRWLLVFDNVDQEYQPHASNGSYDLRKYLPSDHGSILVTTRLSRLRQLGSSRQLSNVNSGLSLAIMEEWYGEKLVPDSSLDELLELLNGLPLALAQAGSYLRETGIDVPTYLQSYHREWDRLMSIEDNPLIDYQQGSIATTWAVSFGAIKAESKDAIDILRLWAFLDNKDLWLGLLESVAKFPNKDGSAQWLQDTALDIPRFAKAMGLLLRYSMIQTRVEPKGSYSIHPVVHRWVLNLEADDRQKREFTSLALGLVGNSIPSRDSRAYWIWQQRLLPHADSCLFWISKPEFKVEQRWDESLAIGTLGNLYENQGKYNEAEEMYVQALRGLERTVGSEHPYTLGTMNNLALLLSNNKKPREAREMYHRVLQSRERMFGYDDASTLSTVINLALFNANQGNLSEAKELCARATKSIDKTLKSDHIFTSATALALGIIYHREEKLTEAEDMYNRALLGFENGLGHDHSRTLEVSFNLGAVLARQGKIVRSKEVMEKALEGHARILGPTHRLTLKRTALAKRYLAISKGKEGELKSTKGAKL</sequence>
<dbReference type="OrthoDB" id="1658288at2759"/>
<keyword evidence="1" id="KW-0802">TPR repeat</keyword>
<dbReference type="AlphaFoldDB" id="A0A8H4P3R9"/>
<proteinExistence type="predicted"/>